<dbReference type="Gene3D" id="6.10.140.2220">
    <property type="match status" value="1"/>
</dbReference>
<dbReference type="SMART" id="SM00293">
    <property type="entry name" value="PWWP"/>
    <property type="match status" value="1"/>
</dbReference>
<feature type="domain" description="PHD-type" evidence="17">
    <location>
        <begin position="88"/>
        <end position="133"/>
    </location>
</feature>
<dbReference type="InterPro" id="IPR019786">
    <property type="entry name" value="Zinc_finger_PHD-type_CS"/>
</dbReference>
<evidence type="ECO:0000259" key="16">
    <source>
        <dbReference type="PROSITE" id="PS50014"/>
    </source>
</evidence>
<dbReference type="RefSeq" id="XP_004370327.1">
    <property type="nucleotide sequence ID" value="XM_004370270.2"/>
</dbReference>
<evidence type="ECO:0000256" key="11">
    <source>
        <dbReference type="ARBA" id="ARBA00023242"/>
    </source>
</evidence>
<feature type="region of interest" description="Disordered" evidence="15">
    <location>
        <begin position="821"/>
        <end position="896"/>
    </location>
</feature>
<dbReference type="PROSITE" id="PS50865">
    <property type="entry name" value="ZF_MYND_2"/>
    <property type="match status" value="1"/>
</dbReference>
<keyword evidence="14" id="KW-0175">Coiled coil</keyword>
<dbReference type="GO" id="GO:0005737">
    <property type="term" value="C:cytoplasm"/>
    <property type="evidence" value="ECO:0007669"/>
    <property type="project" value="TreeGrafter"/>
</dbReference>
<evidence type="ECO:0000256" key="10">
    <source>
        <dbReference type="ARBA" id="ARBA00023163"/>
    </source>
</evidence>
<dbReference type="PANTHER" id="PTHR46453:SF3">
    <property type="entry name" value="MYND-TYPE ZINC FINGER-CONTAINING CHROMATIN READER ZMYND8"/>
    <property type="match status" value="1"/>
</dbReference>
<feature type="compositionally biased region" description="Basic and acidic residues" evidence="15">
    <location>
        <begin position="585"/>
        <end position="597"/>
    </location>
</feature>
<feature type="compositionally biased region" description="Polar residues" evidence="15">
    <location>
        <begin position="496"/>
        <end position="514"/>
    </location>
</feature>
<evidence type="ECO:0000313" key="23">
    <source>
        <dbReference type="RefSeq" id="XP_023598884.1"/>
    </source>
</evidence>
<dbReference type="OrthoDB" id="6272564at2759"/>
<dbReference type="RefSeq" id="XP_023598883.1">
    <property type="nucleotide sequence ID" value="XM_023743115.1"/>
</dbReference>
<keyword evidence="6" id="KW-0862">Zinc</keyword>
<dbReference type="AlphaFoldDB" id="A0A2Y9D978"/>
<dbReference type="SUPFAM" id="SSF57903">
    <property type="entry name" value="FYVE/PHD zinc finger"/>
    <property type="match status" value="1"/>
</dbReference>
<dbReference type="Pfam" id="PF00439">
    <property type="entry name" value="Bromodomain"/>
    <property type="match status" value="1"/>
</dbReference>
<dbReference type="InterPro" id="IPR021931">
    <property type="entry name" value="ZMYND8"/>
</dbReference>
<dbReference type="SUPFAM" id="SSF63748">
    <property type="entry name" value="Tudor/PWWP/MBT"/>
    <property type="match status" value="1"/>
</dbReference>
<feature type="region of interest" description="Disordered" evidence="15">
    <location>
        <begin position="1068"/>
        <end position="1183"/>
    </location>
</feature>
<dbReference type="InterPro" id="IPR013083">
    <property type="entry name" value="Znf_RING/FYVE/PHD"/>
</dbReference>
<evidence type="ECO:0000256" key="15">
    <source>
        <dbReference type="SAM" id="MobiDB-lite"/>
    </source>
</evidence>
<feature type="compositionally biased region" description="Basic and acidic residues" evidence="15">
    <location>
        <begin position="606"/>
        <end position="631"/>
    </location>
</feature>
<dbReference type="SUPFAM" id="SSF47370">
    <property type="entry name" value="Bromodomain"/>
    <property type="match status" value="1"/>
</dbReference>
<keyword evidence="7" id="KW-0156">Chromatin regulator</keyword>
<proteinExistence type="predicted"/>
<feature type="compositionally biased region" description="Low complexity" evidence="15">
    <location>
        <begin position="1083"/>
        <end position="1101"/>
    </location>
</feature>
<dbReference type="Proteomes" id="UP000248480">
    <property type="component" value="Unplaced"/>
</dbReference>
<dbReference type="InterPro" id="IPR001965">
    <property type="entry name" value="Znf_PHD"/>
</dbReference>
<dbReference type="SMART" id="SM00249">
    <property type="entry name" value="PHD"/>
    <property type="match status" value="1"/>
</dbReference>
<dbReference type="CDD" id="cd20160">
    <property type="entry name" value="PWWP_PRKCBP1"/>
    <property type="match status" value="1"/>
</dbReference>
<feature type="compositionally biased region" description="Polar residues" evidence="15">
    <location>
        <begin position="748"/>
        <end position="770"/>
    </location>
</feature>
<evidence type="ECO:0000256" key="5">
    <source>
        <dbReference type="ARBA" id="ARBA00022771"/>
    </source>
</evidence>
<evidence type="ECO:0000256" key="8">
    <source>
        <dbReference type="ARBA" id="ARBA00023015"/>
    </source>
</evidence>
<dbReference type="InterPro" id="IPR001487">
    <property type="entry name" value="Bromodomain"/>
</dbReference>
<evidence type="ECO:0000313" key="20">
    <source>
        <dbReference type="Proteomes" id="UP000248480"/>
    </source>
</evidence>
<dbReference type="PROSITE" id="PS01360">
    <property type="entry name" value="ZF_MYND_1"/>
    <property type="match status" value="1"/>
</dbReference>
<dbReference type="FunFam" id="2.30.30.140:FF:000003">
    <property type="entry name" value="Protein kinase C-binding protein 1 isoform C"/>
    <property type="match status" value="1"/>
</dbReference>
<evidence type="ECO:0000259" key="17">
    <source>
        <dbReference type="PROSITE" id="PS50016"/>
    </source>
</evidence>
<evidence type="ECO:0000256" key="12">
    <source>
        <dbReference type="PROSITE-ProRule" id="PRU00035"/>
    </source>
</evidence>
<dbReference type="InterPro" id="IPR019787">
    <property type="entry name" value="Znf_PHD-finger"/>
</dbReference>
<feature type="domain" description="PWWP" evidence="18">
    <location>
        <begin position="277"/>
        <end position="327"/>
    </location>
</feature>
<keyword evidence="8" id="KW-0805">Transcription regulation</keyword>
<feature type="compositionally biased region" description="Polar residues" evidence="15">
    <location>
        <begin position="1115"/>
        <end position="1137"/>
    </location>
</feature>
<dbReference type="GO" id="GO:0005634">
    <property type="term" value="C:nucleus"/>
    <property type="evidence" value="ECO:0007669"/>
    <property type="project" value="UniProtKB-SubCell"/>
</dbReference>
<dbReference type="Pfam" id="PF00855">
    <property type="entry name" value="PWWP"/>
    <property type="match status" value="1"/>
</dbReference>
<feature type="compositionally biased region" description="Low complexity" evidence="15">
    <location>
        <begin position="834"/>
        <end position="855"/>
    </location>
</feature>
<dbReference type="FunFam" id="6.10.140.2220:FF:000002">
    <property type="entry name" value="Protein kinase C-binding protein 1 isoform C"/>
    <property type="match status" value="1"/>
</dbReference>
<dbReference type="GO" id="GO:0003714">
    <property type="term" value="F:transcription corepressor activity"/>
    <property type="evidence" value="ECO:0007669"/>
    <property type="project" value="TreeGrafter"/>
</dbReference>
<sequence>MDISTRSKDPGSTERAAQKRKFPSPPHSSNGHSPQDTSTSPIKKKKKPGLLNNNNKEQSELRHGPFYYMKQPLTTDPVDVVPQDGRNDFYCWVCHREGQVLCCELCPRVYHAKCLRLTSEPEGDWFCPECEKITVAECIETQSKAMTMLTIEQLSYLLKFAIQKMKQPGTDAFQKPVPLEQHPDYAEYIFHPMDLCTLEKNAKKKMYGCTEAFLADAKWILHNCIIYNGGNHKLTQIAKVVIKICEHEMNEIEVCPECYLAACQKRDNWFCEPCSNPHPLVWAKLKGFPFWPAKALRDKDGQVDARFFGQHDRAWVPINNCYLMSKEIPFSVKKTKSIFNSAMQEMEVYVENIRRKFGVFNYSPFRTPYTPNSQYQMLLDPTNPSAGTAKIDKQEKVKLNFDMTASPKILMSKPMLSGGTGRRISLSDMPRSPMSTNSSVHTGSDVEQDAEKKATSSHFSASEESVDFLEKSTASPASTKTGQAGSLSGSPKPFSPQASTPITTKADKTSTTGSILNLNLDRSKAEMDLKELSESVQQQSAPVPLISPKRQIRSRFQLNLDKTIESCKAQLGINEISEDVYTAVEHSDSEDSEKSDSSDSEYISDDEQKSKNEPEDAEDKEGSRMDKEPSAVKKKPKSTNPVEIKEELKSTSPTSEKADPGAVKEKTSPEPEKDFPEKAKPSPHPTKDKLKGKDEMDSPTVHLGLDSDSESELVIDLGEDHSGREGRKNKKEPKEPSPKQDVVGKAPPSTTAAGSQSPSETPVLTRSSSQTPTAGVTATTSTTSTVMAPVAAATGSPVKKQRPLLPKETAPAVQRVVWNSSSKFQTSSQKWHMQKMQRQQQQQQQNQQQQPQSSQGTRYQTRQAVKAVQQKEITQSPSTSTITLVTSTQSSPLVTSSGSTSTLASSVSADLPIATASADVAADIAKYTSKMMDAIKGTMTEIYNDLSKNTTGSTIAEIRRLRIEIEKLQWLHQQELSEMKHNLELTMAEMRQSLEQERDRLIAEVKKQLELEKQQAVDETKKKQWCANCKKEAIFYCCWNTSYCDYPCQQAHWPEHMKSCTQSATAPQQEADAEVNPETLNKSSQGSSSSTQSAPPETASASKEKETSAEKSKDSGSTLDLSGSRETPSSILLGSNQGSDHSRSSKSSCWSSSEEKRGSARSEHNASTKSLIPKESRLDTFWD</sequence>
<evidence type="ECO:0000256" key="9">
    <source>
        <dbReference type="ARBA" id="ARBA00023117"/>
    </source>
</evidence>
<evidence type="ECO:0000313" key="21">
    <source>
        <dbReference type="RefSeq" id="XP_004370327.1"/>
    </source>
</evidence>
<feature type="region of interest" description="Disordered" evidence="15">
    <location>
        <begin position="582"/>
        <end position="809"/>
    </location>
</feature>
<feature type="region of interest" description="Disordered" evidence="15">
    <location>
        <begin position="1"/>
        <end position="57"/>
    </location>
</feature>
<keyword evidence="11" id="KW-0539">Nucleus</keyword>
<dbReference type="Pfam" id="PF00628">
    <property type="entry name" value="PHD"/>
    <property type="match status" value="1"/>
</dbReference>
<dbReference type="RefSeq" id="XP_023598884.1">
    <property type="nucleotide sequence ID" value="XM_023743116.1"/>
</dbReference>
<feature type="compositionally biased region" description="Low complexity" evidence="15">
    <location>
        <begin position="771"/>
        <end position="794"/>
    </location>
</feature>
<accession>A0A2Y9D978</accession>
<dbReference type="GO" id="GO:0008270">
    <property type="term" value="F:zinc ion binding"/>
    <property type="evidence" value="ECO:0007669"/>
    <property type="project" value="UniProtKB-KW"/>
</dbReference>
<dbReference type="CDD" id="cd15538">
    <property type="entry name" value="PHD_PRKCBP1"/>
    <property type="match status" value="1"/>
</dbReference>
<dbReference type="SMART" id="SM00297">
    <property type="entry name" value="BROMO"/>
    <property type="match status" value="1"/>
</dbReference>
<dbReference type="InterPro" id="IPR002893">
    <property type="entry name" value="Znf_MYND"/>
</dbReference>
<gene>
    <name evidence="21 22 23" type="primary">ZMYND8</name>
</gene>
<dbReference type="InterPro" id="IPR056987">
    <property type="entry name" value="ZMYND8_CC"/>
</dbReference>
<dbReference type="SUPFAM" id="SSF144232">
    <property type="entry name" value="HIT/MYND zinc finger-like"/>
    <property type="match status" value="1"/>
</dbReference>
<dbReference type="Gene3D" id="1.20.920.10">
    <property type="entry name" value="Bromodomain-like"/>
    <property type="match status" value="1"/>
</dbReference>
<name>A0A2Y9D978_TRIMA</name>
<evidence type="ECO:0000256" key="3">
    <source>
        <dbReference type="ARBA" id="ARBA00022454"/>
    </source>
</evidence>
<feature type="compositionally biased region" description="Polar residues" evidence="15">
    <location>
        <begin position="871"/>
        <end position="882"/>
    </location>
</feature>
<feature type="compositionally biased region" description="Low complexity" evidence="15">
    <location>
        <begin position="883"/>
        <end position="896"/>
    </location>
</feature>
<dbReference type="PROSITE" id="PS01359">
    <property type="entry name" value="ZF_PHD_1"/>
    <property type="match status" value="1"/>
</dbReference>
<dbReference type="InterPro" id="IPR037967">
    <property type="entry name" value="ZMYND8_Bromo_dom"/>
</dbReference>
<feature type="compositionally biased region" description="Polar residues" evidence="15">
    <location>
        <begin position="433"/>
        <end position="442"/>
    </location>
</feature>
<feature type="compositionally biased region" description="Basic and acidic residues" evidence="15">
    <location>
        <begin position="656"/>
        <end position="696"/>
    </location>
</feature>
<dbReference type="InterPro" id="IPR036427">
    <property type="entry name" value="Bromodomain-like_sf"/>
</dbReference>
<protein>
    <submittedName>
        <fullName evidence="21 22">MYND-type zinc finger-containing chromatin reader ZMYND8 isoform X3</fullName>
    </submittedName>
</protein>
<dbReference type="GeneID" id="101342050"/>
<organism evidence="20 21">
    <name type="scientific">Trichechus manatus latirostris</name>
    <name type="common">Florida manatee</name>
    <dbReference type="NCBI Taxonomy" id="127582"/>
    <lineage>
        <taxon>Eukaryota</taxon>
        <taxon>Metazoa</taxon>
        <taxon>Chordata</taxon>
        <taxon>Craniata</taxon>
        <taxon>Vertebrata</taxon>
        <taxon>Euteleostomi</taxon>
        <taxon>Mammalia</taxon>
        <taxon>Eutheria</taxon>
        <taxon>Afrotheria</taxon>
        <taxon>Sirenia</taxon>
        <taxon>Trichechidae</taxon>
        <taxon>Trichechus</taxon>
    </lineage>
</organism>
<dbReference type="InterPro" id="IPR057053">
    <property type="entry name" value="MYND_ZMYND11_ZMYD8"/>
</dbReference>
<feature type="domain" description="MYND-type" evidence="19">
    <location>
        <begin position="1026"/>
        <end position="1060"/>
    </location>
</feature>
<dbReference type="InterPro" id="IPR000313">
    <property type="entry name" value="PWWP_dom"/>
</dbReference>
<feature type="coiled-coil region" evidence="14">
    <location>
        <begin position="973"/>
        <end position="1022"/>
    </location>
</feature>
<dbReference type="GO" id="GO:0140006">
    <property type="term" value="F:histone H3 reader activity"/>
    <property type="evidence" value="ECO:0007669"/>
    <property type="project" value="UniProtKB-ARBA"/>
</dbReference>
<evidence type="ECO:0000256" key="4">
    <source>
        <dbReference type="ARBA" id="ARBA00022723"/>
    </source>
</evidence>
<feature type="compositionally biased region" description="Polar residues" evidence="15">
    <location>
        <begin position="821"/>
        <end position="831"/>
    </location>
</feature>
<dbReference type="PROSITE" id="PS50014">
    <property type="entry name" value="BROMODOMAIN_2"/>
    <property type="match status" value="1"/>
</dbReference>
<keyword evidence="10" id="KW-0804">Transcription</keyword>
<reference evidence="21 22" key="1">
    <citation type="submission" date="2025-04" db="UniProtKB">
        <authorList>
            <consortium name="RefSeq"/>
        </authorList>
    </citation>
    <scope>IDENTIFICATION</scope>
</reference>
<evidence type="ECO:0000259" key="18">
    <source>
        <dbReference type="PROSITE" id="PS50812"/>
    </source>
</evidence>
<dbReference type="FunFam" id="1.20.920.10:FF:000005">
    <property type="entry name" value="protein kinase C-binding protein 1 isoform X2"/>
    <property type="match status" value="1"/>
</dbReference>
<comment type="subcellular location">
    <subcellularLocation>
        <location evidence="2">Chromosome</location>
    </subcellularLocation>
    <subcellularLocation>
        <location evidence="1">Nucleus</location>
    </subcellularLocation>
</comment>
<dbReference type="CTD" id="23613"/>
<dbReference type="Pfam" id="PF24324">
    <property type="entry name" value="MYND_ZMYND11_ZMYD8"/>
    <property type="match status" value="1"/>
</dbReference>
<dbReference type="Pfam" id="PF12064">
    <property type="entry name" value="DUF3544"/>
    <property type="match status" value="1"/>
</dbReference>
<dbReference type="CDD" id="cd05508">
    <property type="entry name" value="Bromo_RACK7"/>
    <property type="match status" value="1"/>
</dbReference>
<dbReference type="PROSITE" id="PS50016">
    <property type="entry name" value="ZF_PHD_2"/>
    <property type="match status" value="1"/>
</dbReference>
<keyword evidence="3" id="KW-0158">Chromosome</keyword>
<dbReference type="PANTHER" id="PTHR46453">
    <property type="entry name" value="PROTEIN KINASE C-BINDING PROTEIN 1"/>
    <property type="match status" value="1"/>
</dbReference>
<keyword evidence="20" id="KW-1185">Reference proteome</keyword>
<dbReference type="PROSITE" id="PS50812">
    <property type="entry name" value="PWWP"/>
    <property type="match status" value="1"/>
</dbReference>
<dbReference type="Gene3D" id="3.30.40.10">
    <property type="entry name" value="Zinc/RING finger domain, C3HC4 (zinc finger)"/>
    <property type="match status" value="1"/>
</dbReference>
<feature type="compositionally biased region" description="Basic and acidic residues" evidence="15">
    <location>
        <begin position="1153"/>
        <end position="1183"/>
    </location>
</feature>
<evidence type="ECO:0000256" key="14">
    <source>
        <dbReference type="SAM" id="Coils"/>
    </source>
</evidence>
<feature type="region of interest" description="Disordered" evidence="15">
    <location>
        <begin position="410"/>
        <end position="514"/>
    </location>
</feature>
<feature type="compositionally biased region" description="Polar residues" evidence="15">
    <location>
        <begin position="472"/>
        <end position="489"/>
    </location>
</feature>
<dbReference type="Pfam" id="PF23460">
    <property type="entry name" value="ZMYND8_CC"/>
    <property type="match status" value="1"/>
</dbReference>
<evidence type="ECO:0000256" key="2">
    <source>
        <dbReference type="ARBA" id="ARBA00004286"/>
    </source>
</evidence>
<feature type="region of interest" description="Disordered" evidence="15">
    <location>
        <begin position="527"/>
        <end position="549"/>
    </location>
</feature>
<keyword evidence="9 12" id="KW-0103">Bromodomain</keyword>
<dbReference type="Gene3D" id="2.30.30.140">
    <property type="match status" value="1"/>
</dbReference>
<evidence type="ECO:0000259" key="19">
    <source>
        <dbReference type="PROSITE" id="PS50865"/>
    </source>
</evidence>
<feature type="compositionally biased region" description="Basic and acidic residues" evidence="15">
    <location>
        <begin position="1"/>
        <end position="12"/>
    </location>
</feature>
<evidence type="ECO:0000256" key="13">
    <source>
        <dbReference type="PROSITE-ProRule" id="PRU00134"/>
    </source>
</evidence>
<evidence type="ECO:0000256" key="1">
    <source>
        <dbReference type="ARBA" id="ARBA00004123"/>
    </source>
</evidence>
<dbReference type="GO" id="GO:0005694">
    <property type="term" value="C:chromosome"/>
    <property type="evidence" value="ECO:0007669"/>
    <property type="project" value="UniProtKB-SubCell"/>
</dbReference>
<keyword evidence="5 13" id="KW-0863">Zinc-finger</keyword>
<evidence type="ECO:0000256" key="6">
    <source>
        <dbReference type="ARBA" id="ARBA00022833"/>
    </source>
</evidence>
<dbReference type="InterPro" id="IPR011011">
    <property type="entry name" value="Znf_FYVE_PHD"/>
</dbReference>
<dbReference type="InterPro" id="IPR044075">
    <property type="entry name" value="PRKCBP1_PHD"/>
</dbReference>
<feature type="domain" description="Bromo" evidence="16">
    <location>
        <begin position="165"/>
        <end position="235"/>
    </location>
</feature>
<evidence type="ECO:0000313" key="22">
    <source>
        <dbReference type="RefSeq" id="XP_023598883.1"/>
    </source>
</evidence>
<keyword evidence="4" id="KW-0479">Metal-binding</keyword>
<evidence type="ECO:0000256" key="7">
    <source>
        <dbReference type="ARBA" id="ARBA00022853"/>
    </source>
</evidence>
<feature type="compositionally biased region" description="Basic and acidic residues" evidence="15">
    <location>
        <begin position="718"/>
        <end position="738"/>
    </location>
</feature>
<feature type="compositionally biased region" description="Basic and acidic residues" evidence="15">
    <location>
        <begin position="1102"/>
        <end position="1114"/>
    </location>
</feature>